<feature type="transmembrane region" description="Helical" evidence="1">
    <location>
        <begin position="311"/>
        <end position="330"/>
    </location>
</feature>
<sequence>MKEKIKDVPEHGSYAKTYLYTVGYLVWLFPYLILRLQQYEGSTSPLIKVLKYIGIAIACLIIFTDFREKFPIKRLVLGVAILLFIFVNNGFLGGVGIWWELCVFIFAAKKINFRHFLKYVIIFQTVYYGGSIILSKLGIIANSVSYRYTHVRDALGFGWSTWPVHGFLYIVSFYTILRNKKITLFEVVGLELINILLYFYTNTRSPFILITVYLVFLVLIKLISINIVKNVFFKFFYLLSAPIVTFSMYWLSANYPKYYNLDDLLSGRISLGYSAISQFGIHLFGKKILFNSSRDVIGFNYLFVDSSFLQYLLRFGMISLIVFLVITVLFQKRLLKTGNTILIMSFLLVLLNGVLDPEYIEPFYNTFLIMFATLFNSDGLNGLEDIE</sequence>
<dbReference type="eggNOG" id="ENOG5032QV8">
    <property type="taxonomic scope" value="Bacteria"/>
</dbReference>
<accession>Q03GL1</accession>
<gene>
    <name evidence="2" type="ordered locus">PEPE_0573</name>
</gene>
<feature type="transmembrane region" description="Helical" evidence="1">
    <location>
        <begin position="337"/>
        <end position="355"/>
    </location>
</feature>
<keyword evidence="1" id="KW-1133">Transmembrane helix</keyword>
<dbReference type="STRING" id="278197.PEPE_0573"/>
<dbReference type="AlphaFoldDB" id="Q03GL1"/>
<dbReference type="GeneID" id="33062093"/>
<evidence type="ECO:0000313" key="3">
    <source>
        <dbReference type="Proteomes" id="UP000000773"/>
    </source>
</evidence>
<dbReference type="RefSeq" id="WP_011673159.1">
    <property type="nucleotide sequence ID" value="NC_008525.1"/>
</dbReference>
<proteinExistence type="predicted"/>
<feature type="transmembrane region" description="Helical" evidence="1">
    <location>
        <begin position="207"/>
        <end position="228"/>
    </location>
</feature>
<feature type="transmembrane region" description="Helical" evidence="1">
    <location>
        <begin position="46"/>
        <end position="63"/>
    </location>
</feature>
<organism evidence="2 3">
    <name type="scientific">Pediococcus pentosaceus (strain ATCC 25745 / CCUG 21536 / LMG 10740 / 183-1w)</name>
    <dbReference type="NCBI Taxonomy" id="278197"/>
    <lineage>
        <taxon>Bacteria</taxon>
        <taxon>Bacillati</taxon>
        <taxon>Bacillota</taxon>
        <taxon>Bacilli</taxon>
        <taxon>Lactobacillales</taxon>
        <taxon>Lactobacillaceae</taxon>
        <taxon>Pediococcus</taxon>
    </lineage>
</organism>
<keyword evidence="1" id="KW-0812">Transmembrane</keyword>
<dbReference type="Proteomes" id="UP000000773">
    <property type="component" value="Chromosome"/>
</dbReference>
<protein>
    <submittedName>
        <fullName evidence="2">Polysaccharide polymerase</fullName>
    </submittedName>
</protein>
<evidence type="ECO:0000313" key="2">
    <source>
        <dbReference type="EMBL" id="ABJ67661.1"/>
    </source>
</evidence>
<feature type="transmembrane region" description="Helical" evidence="1">
    <location>
        <begin position="159"/>
        <end position="177"/>
    </location>
</feature>
<name>Q03GL1_PEDPA</name>
<dbReference type="HOGENOM" id="CLU_713403_0_0_9"/>
<reference evidence="2 3" key="1">
    <citation type="journal article" date="2006" name="Proc. Natl. Acad. Sci. U.S.A.">
        <title>Comparative genomics of the lactic acid bacteria.</title>
        <authorList>
            <person name="Makarova K."/>
            <person name="Slesarev A."/>
            <person name="Wolf Y."/>
            <person name="Sorokin A."/>
            <person name="Mirkin B."/>
            <person name="Koonin E."/>
            <person name="Pavlov A."/>
            <person name="Pavlova N."/>
            <person name="Karamychev V."/>
            <person name="Polouchine N."/>
            <person name="Shakhova V."/>
            <person name="Grigoriev I."/>
            <person name="Lou Y."/>
            <person name="Rohksar D."/>
            <person name="Lucas S."/>
            <person name="Huang K."/>
            <person name="Goodstein D.M."/>
            <person name="Hawkins T."/>
            <person name="Plengvidhya V."/>
            <person name="Welker D."/>
            <person name="Hughes J."/>
            <person name="Goh Y."/>
            <person name="Benson A."/>
            <person name="Baldwin K."/>
            <person name="Lee J.H."/>
            <person name="Diaz-Muniz I."/>
            <person name="Dosti B."/>
            <person name="Smeianov V."/>
            <person name="Wechter W."/>
            <person name="Barabote R."/>
            <person name="Lorca G."/>
            <person name="Altermann E."/>
            <person name="Barrangou R."/>
            <person name="Ganesan B."/>
            <person name="Xie Y."/>
            <person name="Rawsthorne H."/>
            <person name="Tamir D."/>
            <person name="Parker C."/>
            <person name="Breidt F."/>
            <person name="Broadbent J."/>
            <person name="Hutkins R."/>
            <person name="O'Sullivan D."/>
            <person name="Steele J."/>
            <person name="Unlu G."/>
            <person name="Saier M."/>
            <person name="Klaenhammer T."/>
            <person name="Richardson P."/>
            <person name="Kozyavkin S."/>
            <person name="Weimer B."/>
            <person name="Mills D."/>
        </authorList>
    </citation>
    <scope>NUCLEOTIDE SEQUENCE [LARGE SCALE GENOMIC DNA]</scope>
    <source>
        <strain evidence="3">ATCC 25745 / CCUG 21536 / LMG 10740 / 183-1w</strain>
    </source>
</reference>
<dbReference type="EMBL" id="CP000422">
    <property type="protein sequence ID" value="ABJ67661.1"/>
    <property type="molecule type" value="Genomic_DNA"/>
</dbReference>
<dbReference type="OrthoDB" id="2330162at2"/>
<feature type="transmembrane region" description="Helical" evidence="1">
    <location>
        <begin position="119"/>
        <end position="139"/>
    </location>
</feature>
<evidence type="ECO:0000256" key="1">
    <source>
        <dbReference type="SAM" id="Phobius"/>
    </source>
</evidence>
<feature type="transmembrane region" description="Helical" evidence="1">
    <location>
        <begin position="17"/>
        <end position="34"/>
    </location>
</feature>
<feature type="transmembrane region" description="Helical" evidence="1">
    <location>
        <begin position="235"/>
        <end position="252"/>
    </location>
</feature>
<feature type="transmembrane region" description="Helical" evidence="1">
    <location>
        <begin position="75"/>
        <end position="107"/>
    </location>
</feature>
<dbReference type="KEGG" id="ppe:PEPE_0573"/>
<keyword evidence="1" id="KW-0472">Membrane</keyword>